<dbReference type="Pfam" id="PF22419">
    <property type="entry name" value="HBoV_NS1-like_N"/>
    <property type="match status" value="1"/>
</dbReference>
<evidence type="ECO:0000256" key="2">
    <source>
        <dbReference type="ARBA" id="ARBA00002892"/>
    </source>
</evidence>
<comment type="similarity">
    <text evidence="5">Belongs to the parvoviruses initiator protein NS1 family.</text>
</comment>
<evidence type="ECO:0000256" key="30">
    <source>
        <dbReference type="ARBA" id="ARBA00047995"/>
    </source>
</evidence>
<keyword evidence="14 31" id="KW-0547">Nucleotide-binding</keyword>
<evidence type="ECO:0000256" key="8">
    <source>
        <dbReference type="ARBA" id="ARBA00020315"/>
    </source>
</evidence>
<dbReference type="EMBL" id="KU321652">
    <property type="protein sequence ID" value="AOX47671.1"/>
    <property type="molecule type" value="Genomic_DNA"/>
</dbReference>
<comment type="function">
    <text evidence="2">Multifunctional protein which displays endonuclease and helicase activities required for initiating and directing viral DNA replication. Also plays a role in viral packaging and transactivation of several promoters. Binds site-specifically to 2-3 approximate tandem copies within the origins of replication (Ori), unwinds this hairpin region and nicks one DNA strand thereby initiating the rolling circle replication (RCR). Becomes covalently attached to the 5' end of the nick and provides a 3'OH for priming DNA synthesis. The helicase activity unwinds DNA in a 3'-5' direction on the longer strand. Participates in the transcriptional regulation of several promoters.</text>
</comment>
<evidence type="ECO:0000256" key="5">
    <source>
        <dbReference type="ARBA" id="ARBA00009826"/>
    </source>
</evidence>
<comment type="cofactor">
    <cofactor evidence="1">
        <name>Mg(2+)</name>
        <dbReference type="ChEBI" id="CHEBI:18420"/>
    </cofactor>
</comment>
<evidence type="ECO:0000256" key="10">
    <source>
        <dbReference type="ARBA" id="ARBA00022562"/>
    </source>
</evidence>
<keyword evidence="18" id="KW-0067">ATP-binding</keyword>
<keyword evidence="26" id="KW-0511">Multifunctional enzyme</keyword>
<keyword evidence="17" id="KW-0347">Helicase</keyword>
<feature type="domain" description="SF3 helicase" evidence="33">
    <location>
        <begin position="412"/>
        <end position="567"/>
    </location>
</feature>
<dbReference type="SUPFAM" id="SSF52540">
    <property type="entry name" value="P-loop containing nucleoside triphosphate hydrolases"/>
    <property type="match status" value="1"/>
</dbReference>
<dbReference type="PROSITE" id="PS52022">
    <property type="entry name" value="PV_NS1_NUC"/>
    <property type="match status" value="1"/>
</dbReference>
<feature type="compositionally biased region" description="Low complexity" evidence="32">
    <location>
        <begin position="740"/>
        <end position="752"/>
    </location>
</feature>
<dbReference type="GO" id="GO:0006260">
    <property type="term" value="P:DNA replication"/>
    <property type="evidence" value="ECO:0007669"/>
    <property type="project" value="UniProtKB-UniRule"/>
</dbReference>
<feature type="active site" description="For nuclease activity" evidence="31">
    <location>
        <position position="226"/>
    </location>
</feature>
<keyword evidence="10 31" id="KW-1048">Host nucleus</keyword>
<keyword evidence="16 31" id="KW-0378">Hydrolase</keyword>
<protein>
    <recommendedName>
        <fullName evidence="9">Initiator protein NS1</fullName>
        <ecNumber evidence="7">3.6.4.12</ecNumber>
    </recommendedName>
    <alternativeName>
        <fullName evidence="27">Non-structural protein 1</fullName>
    </alternativeName>
    <alternativeName>
        <fullName evidence="8">Non-structural protein NP-1</fullName>
    </alternativeName>
    <alternativeName>
        <fullName evidence="28">Non-structural protein NS1</fullName>
    </alternativeName>
</protein>
<evidence type="ECO:0000256" key="4">
    <source>
        <dbReference type="ARBA" id="ARBA00007126"/>
    </source>
</evidence>
<evidence type="ECO:0000256" key="1">
    <source>
        <dbReference type="ARBA" id="ARBA00001946"/>
    </source>
</evidence>
<evidence type="ECO:0000256" key="25">
    <source>
        <dbReference type="ARBA" id="ARBA00023163"/>
    </source>
</evidence>
<dbReference type="GO" id="GO:0042025">
    <property type="term" value="C:host cell nucleus"/>
    <property type="evidence" value="ECO:0007669"/>
    <property type="project" value="UniProtKB-SubCell"/>
</dbReference>
<comment type="caution">
    <text evidence="31">Lacks conserved residue(s) required for the propagation of feature annotation.</text>
</comment>
<dbReference type="GO" id="GO:0004519">
    <property type="term" value="F:endonuclease activity"/>
    <property type="evidence" value="ECO:0007669"/>
    <property type="project" value="UniProtKB-UniRule"/>
</dbReference>
<dbReference type="EC" id="3.6.4.12" evidence="7"/>
<evidence type="ECO:0000256" key="15">
    <source>
        <dbReference type="ARBA" id="ARBA00022759"/>
    </source>
</evidence>
<evidence type="ECO:0000256" key="17">
    <source>
        <dbReference type="ARBA" id="ARBA00022806"/>
    </source>
</evidence>
<evidence type="ECO:0000256" key="6">
    <source>
        <dbReference type="ARBA" id="ARBA00011717"/>
    </source>
</evidence>
<dbReference type="GO" id="GO:0003677">
    <property type="term" value="F:DNA binding"/>
    <property type="evidence" value="ECO:0007669"/>
    <property type="project" value="UniProtKB-UniRule"/>
</dbReference>
<dbReference type="InterPro" id="IPR001257">
    <property type="entry name" value="Parvovirus_NS1_helicase"/>
</dbReference>
<evidence type="ECO:0000256" key="29">
    <source>
        <dbReference type="ARBA" id="ARBA00045895"/>
    </source>
</evidence>
<evidence type="ECO:0000259" key="34">
    <source>
        <dbReference type="PROSITE" id="PS52022"/>
    </source>
</evidence>
<dbReference type="GO" id="GO:0039693">
    <property type="term" value="P:viral DNA genome replication"/>
    <property type="evidence" value="ECO:0007669"/>
    <property type="project" value="UniProtKB-KW"/>
</dbReference>
<keyword evidence="24" id="KW-0010">Activator</keyword>
<dbReference type="InterPro" id="IPR027417">
    <property type="entry name" value="P-loop_NTPase"/>
</dbReference>
<keyword evidence="19" id="KW-0460">Magnesium</keyword>
<evidence type="ECO:0000256" key="16">
    <source>
        <dbReference type="ARBA" id="ARBA00022801"/>
    </source>
</evidence>
<dbReference type="PROSITE" id="PS51206">
    <property type="entry name" value="SF3_HELICASE_1"/>
    <property type="match status" value="1"/>
</dbReference>
<feature type="compositionally biased region" description="Polar residues" evidence="32">
    <location>
        <begin position="721"/>
        <end position="734"/>
    </location>
</feature>
<dbReference type="InterPro" id="IPR021075">
    <property type="entry name" value="Bocavirus_NP1"/>
</dbReference>
<gene>
    <name evidence="35" type="primary">NS1</name>
</gene>
<dbReference type="GO" id="GO:0003678">
    <property type="term" value="F:DNA helicase activity"/>
    <property type="evidence" value="ECO:0007669"/>
    <property type="project" value="UniProtKB-EC"/>
</dbReference>
<keyword evidence="15 31" id="KW-0255">Endonuclease</keyword>
<evidence type="ECO:0000256" key="11">
    <source>
        <dbReference type="ARBA" id="ARBA00022705"/>
    </source>
</evidence>
<reference evidence="35" key="1">
    <citation type="submission" date="2015-12" db="EMBL/GenBank/DDBJ databases">
        <authorList>
            <person name="Shamseldin A."/>
            <person name="Moawad H."/>
            <person name="Abd El-Rahim W.M."/>
            <person name="Sadowsky M.J."/>
        </authorList>
    </citation>
    <scope>NUCLEOTIDE SEQUENCE</scope>
    <source>
        <strain evidence="35">Str21</strain>
    </source>
</reference>
<organism evidence="35">
    <name type="scientific">Hipposideros pomona bat bocaparvovirus</name>
    <dbReference type="NCBI Taxonomy" id="1911553"/>
    <lineage>
        <taxon>Viruses</taxon>
        <taxon>Monodnaviria</taxon>
        <taxon>Shotokuvirae</taxon>
        <taxon>Cossaviricota</taxon>
        <taxon>Quintoviricetes</taxon>
        <taxon>Piccovirales</taxon>
        <taxon>Parvoviridae</taxon>
        <taxon>Parvovirinae</taxon>
        <taxon>Bocaparvovirus</taxon>
    </lineage>
</organism>
<sequence>MAAVLESADLSALASYVQGFHSPAYTYVFKLPFLGSVQSWERDLQWGLCSHNREGLDDVSGWLLAPEQDSPSAQRLYLQAHGEDRYYGRSLAMFVYNAAIRYFRSRQAVSEPSCSIYVQSEIGEAQFNIHLVMGGPGLNKYNAKAAVRPLQLHFLTELGDQLQCNTRDWVPQDRIDVHLLVSRVQAALTRTITEEDYRVVDILTYRTRAGQSHAARVNGWEYIVNYLLCKNAQFFAEASPRRNTLACDWFEGIYKTYQSTLINGESVPLGSRKRLWNQLQAGLGVLKAEPVFSGEMFGALPEVRPAGWKEPEKAGGRQRLNRREALMLDCLARCRQDNLLTYEQLVGGHPDLVVMLEAIGGGGKLIEQIFTMFHIELVKKHTPLSYLQTLNHQSRVQPGNKVFILLGLQGYNPWMVGHWVLALFNRRAGKQNTLLLYGPASTGKTNLAKALVSAVRLYGCVNHQNKSFIFNDCAHKLVVWWEECLMHTDWVEQAKCILGGTEFRIDRKHKESQLLPQTPVIISSNNDIYRVVGGNTVSEVHSKPLRERVVQLNFMKRLHSTFGEITLTEIYAWINSCADRFDPSLEGFLKQWKLDRVKNTFPLNTPCSGCSQNFEVHQNTGFCLVCGGVPELETRDRGQPESVGESGVPGAALMLCLRVSNVVSLQLRSATSTRSPRSRRPSGCAWTRTWRRILCQVCKTMSSWGSRKRSRSPNRHDGRSTRQSGASSWASTKGTRWARNRSSCTASSRSRTLTQKETPLDVFMRYRSEHPDAPALCGFYWHSTRLTRAGTDLIFNKLQGDFQAQATGGMINWDQCKELLFSIKKDLDQRYRNMLWHFSQGGACERCQYWDNVYQAHQAKVQLERELNVVSELTDQEMLEAVEDMEVDGAN</sequence>
<dbReference type="GO" id="GO:0016787">
    <property type="term" value="F:hydrolase activity"/>
    <property type="evidence" value="ECO:0007669"/>
    <property type="project" value="UniProtKB-KW"/>
</dbReference>
<keyword evidence="23 31" id="KW-0238">DNA-binding</keyword>
<keyword evidence="13" id="KW-0479">Metal-binding</keyword>
<keyword evidence="11 31" id="KW-0235">DNA replication</keyword>
<dbReference type="InterPro" id="IPR014015">
    <property type="entry name" value="Helicase_SF3_DNA-vir"/>
</dbReference>
<comment type="subcellular location">
    <subcellularLocation>
        <location evidence="3 31">Host nucleus</location>
    </subcellularLocation>
</comment>
<feature type="region of interest" description="Disordered" evidence="32">
    <location>
        <begin position="705"/>
        <end position="753"/>
    </location>
</feature>
<evidence type="ECO:0000256" key="28">
    <source>
        <dbReference type="ARBA" id="ARBA00032999"/>
    </source>
</evidence>
<evidence type="ECO:0000256" key="19">
    <source>
        <dbReference type="ARBA" id="ARBA00022842"/>
    </source>
</evidence>
<evidence type="ECO:0000256" key="21">
    <source>
        <dbReference type="ARBA" id="ARBA00023109"/>
    </source>
</evidence>
<keyword evidence="12 31" id="KW-0540">Nuclease</keyword>
<evidence type="ECO:0000256" key="18">
    <source>
        <dbReference type="ARBA" id="ARBA00022840"/>
    </source>
</evidence>
<keyword evidence="22 31" id="KW-0190">Covalent protein-DNA linkage</keyword>
<keyword evidence="25" id="KW-0804">Transcription</keyword>
<feature type="domain" description="PV NS1-Nuc" evidence="34">
    <location>
        <begin position="20"/>
        <end position="286"/>
    </location>
</feature>
<dbReference type="InterPro" id="IPR049901">
    <property type="entry name" value="PV_NS1-NUC"/>
</dbReference>
<accession>A0A1W5PPS5</accession>
<evidence type="ECO:0000256" key="13">
    <source>
        <dbReference type="ARBA" id="ARBA00022723"/>
    </source>
</evidence>
<dbReference type="Gene3D" id="3.40.50.300">
    <property type="entry name" value="P-loop containing nucleotide triphosphate hydrolases"/>
    <property type="match status" value="1"/>
</dbReference>
<comment type="function">
    <text evidence="29">Required for the expression of the capsid proteins. Performs the splicing and internal polyadenylation of the viral capsid-encoding mRNA precursor, which allows its maturation and expression. Transactivates the viral promoter.</text>
</comment>
<dbReference type="Pfam" id="PF01057">
    <property type="entry name" value="Parvo_NS1"/>
    <property type="match status" value="1"/>
</dbReference>
<comment type="similarity">
    <text evidence="4">Belongs to the Bocaparvovirus Non-structural protein NP-1 family.</text>
</comment>
<evidence type="ECO:0000256" key="24">
    <source>
        <dbReference type="ARBA" id="ARBA00023159"/>
    </source>
</evidence>
<evidence type="ECO:0000256" key="23">
    <source>
        <dbReference type="ARBA" id="ARBA00023125"/>
    </source>
</evidence>
<proteinExistence type="inferred from homology"/>
<evidence type="ECO:0000256" key="3">
    <source>
        <dbReference type="ARBA" id="ARBA00004147"/>
    </source>
</evidence>
<evidence type="ECO:0000256" key="20">
    <source>
        <dbReference type="ARBA" id="ARBA00023015"/>
    </source>
</evidence>
<name>A0A1W5PPS5_9VIRU</name>
<evidence type="ECO:0000256" key="31">
    <source>
        <dbReference type="PROSITE-ProRule" id="PRU01366"/>
    </source>
</evidence>
<evidence type="ECO:0000256" key="12">
    <source>
        <dbReference type="ARBA" id="ARBA00022722"/>
    </source>
</evidence>
<evidence type="ECO:0000256" key="22">
    <source>
        <dbReference type="ARBA" id="ARBA00023124"/>
    </source>
</evidence>
<dbReference type="Pfam" id="PF11733">
    <property type="entry name" value="NP1-WLL"/>
    <property type="match status" value="1"/>
</dbReference>
<evidence type="ECO:0000256" key="14">
    <source>
        <dbReference type="ARBA" id="ARBA00022741"/>
    </source>
</evidence>
<comment type="catalytic activity">
    <reaction evidence="30">
        <text>ATP + H2O = ADP + phosphate + H(+)</text>
        <dbReference type="Rhea" id="RHEA:13065"/>
        <dbReference type="ChEBI" id="CHEBI:15377"/>
        <dbReference type="ChEBI" id="CHEBI:15378"/>
        <dbReference type="ChEBI" id="CHEBI:30616"/>
        <dbReference type="ChEBI" id="CHEBI:43474"/>
        <dbReference type="ChEBI" id="CHEBI:456216"/>
        <dbReference type="EC" id="3.6.4.12"/>
    </reaction>
</comment>
<evidence type="ECO:0000256" key="7">
    <source>
        <dbReference type="ARBA" id="ARBA00012551"/>
    </source>
</evidence>
<dbReference type="Gene3D" id="3.40.1310.20">
    <property type="match status" value="1"/>
</dbReference>
<evidence type="ECO:0000259" key="33">
    <source>
        <dbReference type="PROSITE" id="PS51206"/>
    </source>
</evidence>
<keyword evidence="21" id="KW-1194">Viral DNA replication</keyword>
<comment type="subunit">
    <text evidence="6">Homooligomer; when bound to DNA.</text>
</comment>
<evidence type="ECO:0000256" key="26">
    <source>
        <dbReference type="ARBA" id="ARBA00023268"/>
    </source>
</evidence>
<dbReference type="GO" id="GO:0046872">
    <property type="term" value="F:metal ion binding"/>
    <property type="evidence" value="ECO:0007669"/>
    <property type="project" value="UniProtKB-KW"/>
</dbReference>
<dbReference type="InterPro" id="IPR054766">
    <property type="entry name" value="BoV_NS1-like_N"/>
</dbReference>
<dbReference type="GO" id="GO:0005524">
    <property type="term" value="F:ATP binding"/>
    <property type="evidence" value="ECO:0007669"/>
    <property type="project" value="UniProtKB-KW"/>
</dbReference>
<reference evidence="35" key="2">
    <citation type="journal article" date="2016" name="J. Gen. Virol.">
        <title>Identification and interspecies transmission of a novel bocaparvovirus among different bat species in China.</title>
        <authorList>
            <person name="Lau S.K."/>
            <person name="Ahmed S.S."/>
            <person name="Yeung H.C."/>
            <person name="Li K.S."/>
            <person name="Fan R.Y."/>
            <person name="Cheng T.Y."/>
            <person name="Cai J.P."/>
            <person name="Wang M."/>
            <person name="Zheng B.J."/>
            <person name="Wong S.S."/>
            <person name="Woo P.C."/>
            <person name="Yuen K.Y."/>
        </authorList>
    </citation>
    <scope>NUCLEOTIDE SEQUENCE</scope>
    <source>
        <strain evidence="35">Str21</strain>
    </source>
</reference>
<evidence type="ECO:0000313" key="35">
    <source>
        <dbReference type="EMBL" id="AOX47671.1"/>
    </source>
</evidence>
<evidence type="ECO:0000256" key="9">
    <source>
        <dbReference type="ARBA" id="ARBA00020731"/>
    </source>
</evidence>
<feature type="short sequence motif" description="RCR-3" evidence="31">
    <location>
        <begin position="226"/>
        <end position="230"/>
    </location>
</feature>
<evidence type="ECO:0000256" key="27">
    <source>
        <dbReference type="ARBA" id="ARBA00030491"/>
    </source>
</evidence>
<evidence type="ECO:0000256" key="32">
    <source>
        <dbReference type="SAM" id="MobiDB-lite"/>
    </source>
</evidence>
<keyword evidence="20" id="KW-0805">Transcription regulation</keyword>